<dbReference type="RefSeq" id="WP_278013329.1">
    <property type="nucleotide sequence ID" value="NZ_CP121208.1"/>
</dbReference>
<dbReference type="PANTHER" id="PTHR36174">
    <property type="entry name" value="LIPID II:GLYCINE GLYCYLTRANSFERASE"/>
    <property type="match status" value="1"/>
</dbReference>
<dbReference type="SUPFAM" id="SSF55729">
    <property type="entry name" value="Acyl-CoA N-acyltransferases (Nat)"/>
    <property type="match status" value="2"/>
</dbReference>
<keyword evidence="5" id="KW-0012">Acyltransferase</keyword>
<keyword evidence="9" id="KW-1185">Reference proteome</keyword>
<reference evidence="8 9" key="1">
    <citation type="submission" date="2023-03" db="EMBL/GenBank/DDBJ databases">
        <title>Complete genome of Arcanobacterium canis strain DSM 25104 isolated in 2010 from a canine otitis externa in Germany.</title>
        <authorList>
            <person name="Borowiak M."/>
            <person name="Kreitlow A."/>
            <person name="Malorny B."/>
            <person name="Laemmler C."/>
            <person name="Prenger-Berninghoff E."/>
            <person name="Ploetz M."/>
            <person name="Abdulmawjood A."/>
        </authorList>
    </citation>
    <scope>NUCLEOTIDE SEQUENCE [LARGE SCALE GENOMIC DNA]</scope>
    <source>
        <strain evidence="8 9">DSM 25104</strain>
    </source>
</reference>
<keyword evidence="7" id="KW-0175">Coiled coil</keyword>
<evidence type="ECO:0000256" key="2">
    <source>
        <dbReference type="ARBA" id="ARBA00022679"/>
    </source>
</evidence>
<evidence type="ECO:0000256" key="1">
    <source>
        <dbReference type="ARBA" id="ARBA00009943"/>
    </source>
</evidence>
<evidence type="ECO:0000313" key="8">
    <source>
        <dbReference type="EMBL" id="WFM83934.1"/>
    </source>
</evidence>
<dbReference type="PROSITE" id="PS51191">
    <property type="entry name" value="FEMABX"/>
    <property type="match status" value="1"/>
</dbReference>
<evidence type="ECO:0000256" key="4">
    <source>
        <dbReference type="ARBA" id="ARBA00022984"/>
    </source>
</evidence>
<evidence type="ECO:0000256" key="7">
    <source>
        <dbReference type="SAM" id="Coils"/>
    </source>
</evidence>
<dbReference type="InterPro" id="IPR016181">
    <property type="entry name" value="Acyl_CoA_acyltransferase"/>
</dbReference>
<dbReference type="Pfam" id="PF02388">
    <property type="entry name" value="FemAB"/>
    <property type="match status" value="1"/>
</dbReference>
<evidence type="ECO:0000256" key="6">
    <source>
        <dbReference type="ARBA" id="ARBA00023316"/>
    </source>
</evidence>
<keyword evidence="3" id="KW-0133">Cell shape</keyword>
<proteinExistence type="inferred from homology"/>
<evidence type="ECO:0000256" key="5">
    <source>
        <dbReference type="ARBA" id="ARBA00023315"/>
    </source>
</evidence>
<accession>A0ABY8FZI2</accession>
<gene>
    <name evidence="8" type="ORF">P7079_02855</name>
</gene>
<dbReference type="InterPro" id="IPR003447">
    <property type="entry name" value="FEMABX"/>
</dbReference>
<protein>
    <submittedName>
        <fullName evidence="8">Peptidoglycan bridge formation glycyltransferase FemA/FemB family protein</fullName>
    </submittedName>
</protein>
<dbReference type="PANTHER" id="PTHR36174:SF1">
    <property type="entry name" value="LIPID II:GLYCINE GLYCYLTRANSFERASE"/>
    <property type="match status" value="1"/>
</dbReference>
<name>A0ABY8FZI2_9ACTO</name>
<dbReference type="Gene3D" id="3.40.630.30">
    <property type="match status" value="2"/>
</dbReference>
<keyword evidence="2" id="KW-0808">Transferase</keyword>
<dbReference type="InterPro" id="IPR050644">
    <property type="entry name" value="PG_Glycine_Bridge_Synth"/>
</dbReference>
<feature type="coiled-coil region" evidence="7">
    <location>
        <begin position="257"/>
        <end position="314"/>
    </location>
</feature>
<keyword evidence="4" id="KW-0573">Peptidoglycan synthesis</keyword>
<comment type="similarity">
    <text evidence="1">Belongs to the FemABX family.</text>
</comment>
<dbReference type="Gene3D" id="1.20.58.90">
    <property type="match status" value="1"/>
</dbReference>
<keyword evidence="6" id="KW-0961">Cell wall biogenesis/degradation</keyword>
<evidence type="ECO:0000313" key="9">
    <source>
        <dbReference type="Proteomes" id="UP001215216"/>
    </source>
</evidence>
<sequence>MGNMNFVTLTRSEYETFIANRRHFIPQLPAYADAKTAVGAQAEFVGIKDPSGTVTGAGVLTYQPWKKLFRKAHLTYGPTLDWTDDAGVTAFFEGLRSHLKAKRNVLTVDVNPIVAKNAYEDTQIVEADLAQGAHADALLRRCGFTHVNAEFYERSDVQIRYIYTKNIAGMDFDEAIGSISKTLRRRFRNTERYGVEVKFEGPQAWDTFTDLFSAAQDRHEMADLSANQIALFSELMKDVGPENGFLCIAYMHPARYLEELDADRRATEERIATLEARKQTAKRDTELAQQKKALEQNEAQRLEAQATLDEYGEKIAINGALAFRCGNELVGLLGGMDKRFVQFARNYPVEGSLFRWAVEHGLDTYNTFGVSGNFGPDAPDASVVKFKRLLNGNVEEFIGTYQLAISPLAAKLTKATI</sequence>
<dbReference type="Proteomes" id="UP001215216">
    <property type="component" value="Chromosome"/>
</dbReference>
<organism evidence="8 9">
    <name type="scientific">Arcanobacterium canis</name>
    <dbReference type="NCBI Taxonomy" id="999183"/>
    <lineage>
        <taxon>Bacteria</taxon>
        <taxon>Bacillati</taxon>
        <taxon>Actinomycetota</taxon>
        <taxon>Actinomycetes</taxon>
        <taxon>Actinomycetales</taxon>
        <taxon>Actinomycetaceae</taxon>
        <taxon>Arcanobacterium</taxon>
    </lineage>
</organism>
<evidence type="ECO:0000256" key="3">
    <source>
        <dbReference type="ARBA" id="ARBA00022960"/>
    </source>
</evidence>
<dbReference type="EMBL" id="CP121208">
    <property type="protein sequence ID" value="WFM83934.1"/>
    <property type="molecule type" value="Genomic_DNA"/>
</dbReference>